<feature type="transmembrane region" description="Helical" evidence="2">
    <location>
        <begin position="588"/>
        <end position="608"/>
    </location>
</feature>
<dbReference type="SUPFAM" id="SSF48350">
    <property type="entry name" value="GTPase activation domain, GAP"/>
    <property type="match status" value="1"/>
</dbReference>
<feature type="region of interest" description="Disordered" evidence="1">
    <location>
        <begin position="563"/>
        <end position="584"/>
    </location>
</feature>
<sequence>MSLITLPKIIVKLSSETIYLDNVSSNNTNYKQITFLNILDSLQEKLQILLPAKSPDSSISKIFSEYASTFSQSPLEKEQQVSFLLWCVKTKQKKNFLTNIGRSSLNLKKKIMNNSSSTTTTTAPSSTVLDSNLPSNSQLSADNLFNPPEQQKGKIKKKMVKMSDTVFSYAGECTNMDQLCHVLSSNEFLSNVDHISDDFLFIELNPAIDLSRVCVMNLSPTMVCLNETLFNMQQYHKQLEKKEDSTRKPICGDLLGKELLNPIKVPYILRVCLKYLRDNKGVKTLGIFREAGSKRRVLELCKLFNSFMAFPEMYNDLAIEIPQSFGVMVVADLIKHYIRNLPECLLTFDKYEEVIEMFTGRTPEKTKTLIDKVKLLMIDLPECNKSILSELMNLLHEICCNEENVTLTKMTSKNMGIVIGPNLLYLPSESDSKKLNMDEYQRFSLKTQLKNQQQTIAIVCDFCQFLIENYEAIFKKTTTHSQQPVSSQKDVKSNKKQQDTTSNSEVEQELLQKIQEKDQQISQLKKDTYMTLQKEKIIKQLQAENVLLTKENKQLKNQIEELNKEEEQVEETQENEEVTTSEPESSSISWMSSFLIISTIGMILYFYFPEFFQ</sequence>
<evidence type="ECO:0000313" key="5">
    <source>
        <dbReference type="Proteomes" id="UP000006671"/>
    </source>
</evidence>
<keyword evidence="5" id="KW-1185">Reference proteome</keyword>
<feature type="compositionally biased region" description="Basic and acidic residues" evidence="1">
    <location>
        <begin position="489"/>
        <end position="498"/>
    </location>
</feature>
<accession>D2W314</accession>
<dbReference type="EMBL" id="GG738929">
    <property type="protein sequence ID" value="EFC36533.1"/>
    <property type="molecule type" value="Genomic_DNA"/>
</dbReference>
<dbReference type="KEGG" id="ngr:NAEGRDRAFT_75784"/>
<dbReference type="PROSITE" id="PS50238">
    <property type="entry name" value="RHOGAP"/>
    <property type="match status" value="1"/>
</dbReference>
<dbReference type="VEuPathDB" id="AmoebaDB:NAEGRDRAFT_75784"/>
<keyword evidence="2" id="KW-0812">Transmembrane</keyword>
<feature type="compositionally biased region" description="Acidic residues" evidence="1">
    <location>
        <begin position="567"/>
        <end position="579"/>
    </location>
</feature>
<dbReference type="Gene3D" id="1.10.555.10">
    <property type="entry name" value="Rho GTPase activation protein"/>
    <property type="match status" value="1"/>
</dbReference>
<dbReference type="GO" id="GO:0007264">
    <property type="term" value="P:small GTPase-mediated signal transduction"/>
    <property type="evidence" value="ECO:0007669"/>
    <property type="project" value="TreeGrafter"/>
</dbReference>
<dbReference type="RefSeq" id="XP_002669277.1">
    <property type="nucleotide sequence ID" value="XM_002669231.1"/>
</dbReference>
<evidence type="ECO:0000313" key="4">
    <source>
        <dbReference type="EMBL" id="EFC36533.1"/>
    </source>
</evidence>
<organism evidence="5">
    <name type="scientific">Naegleria gruberi</name>
    <name type="common">Amoeba</name>
    <dbReference type="NCBI Taxonomy" id="5762"/>
    <lineage>
        <taxon>Eukaryota</taxon>
        <taxon>Discoba</taxon>
        <taxon>Heterolobosea</taxon>
        <taxon>Tetramitia</taxon>
        <taxon>Eutetramitia</taxon>
        <taxon>Vahlkampfiidae</taxon>
        <taxon>Naegleria</taxon>
    </lineage>
</organism>
<evidence type="ECO:0000256" key="2">
    <source>
        <dbReference type="SAM" id="Phobius"/>
    </source>
</evidence>
<dbReference type="GO" id="GO:0005737">
    <property type="term" value="C:cytoplasm"/>
    <property type="evidence" value="ECO:0007669"/>
    <property type="project" value="TreeGrafter"/>
</dbReference>
<dbReference type="eggNOG" id="KOG2710">
    <property type="taxonomic scope" value="Eukaryota"/>
</dbReference>
<dbReference type="SMART" id="SM00324">
    <property type="entry name" value="RhoGAP"/>
    <property type="match status" value="1"/>
</dbReference>
<dbReference type="GeneID" id="8856553"/>
<protein>
    <submittedName>
        <fullName evidence="4">Rho GTPase activating protein</fullName>
    </submittedName>
</protein>
<dbReference type="InterPro" id="IPR000198">
    <property type="entry name" value="RhoGAP_dom"/>
</dbReference>
<feature type="compositionally biased region" description="Polar residues" evidence="1">
    <location>
        <begin position="479"/>
        <end position="488"/>
    </location>
</feature>
<evidence type="ECO:0000259" key="3">
    <source>
        <dbReference type="PROSITE" id="PS50238"/>
    </source>
</evidence>
<dbReference type="CDD" id="cd00159">
    <property type="entry name" value="RhoGAP"/>
    <property type="match status" value="1"/>
</dbReference>
<dbReference type="AlphaFoldDB" id="D2W314"/>
<dbReference type="STRING" id="5762.D2W314"/>
<dbReference type="InterPro" id="IPR008936">
    <property type="entry name" value="Rho_GTPase_activation_prot"/>
</dbReference>
<feature type="domain" description="Rho-GAP" evidence="3">
    <location>
        <begin position="257"/>
        <end position="474"/>
    </location>
</feature>
<dbReference type="Proteomes" id="UP000006671">
    <property type="component" value="Unassembled WGS sequence"/>
</dbReference>
<keyword evidence="2" id="KW-1133">Transmembrane helix</keyword>
<dbReference type="PANTHER" id="PTHR45808:SF2">
    <property type="entry name" value="RHO GTPASE-ACTIVATING PROTEIN 68F"/>
    <property type="match status" value="1"/>
</dbReference>
<dbReference type="PANTHER" id="PTHR45808">
    <property type="entry name" value="RHO GTPASE-ACTIVATING PROTEIN 68F"/>
    <property type="match status" value="1"/>
</dbReference>
<proteinExistence type="predicted"/>
<dbReference type="GO" id="GO:0005096">
    <property type="term" value="F:GTPase activator activity"/>
    <property type="evidence" value="ECO:0007669"/>
    <property type="project" value="TreeGrafter"/>
</dbReference>
<keyword evidence="2" id="KW-0472">Membrane</keyword>
<dbReference type="InParanoid" id="D2W314"/>
<gene>
    <name evidence="4" type="ORF">NAEGRDRAFT_75784</name>
</gene>
<name>D2W314_NAEGR</name>
<reference evidence="4 5" key="1">
    <citation type="journal article" date="2010" name="Cell">
        <title>The genome of Naegleria gruberi illuminates early eukaryotic versatility.</title>
        <authorList>
            <person name="Fritz-Laylin L.K."/>
            <person name="Prochnik S.E."/>
            <person name="Ginger M.L."/>
            <person name="Dacks J.B."/>
            <person name="Carpenter M.L."/>
            <person name="Field M.C."/>
            <person name="Kuo A."/>
            <person name="Paredez A."/>
            <person name="Chapman J."/>
            <person name="Pham J."/>
            <person name="Shu S."/>
            <person name="Neupane R."/>
            <person name="Cipriano M."/>
            <person name="Mancuso J."/>
            <person name="Tu H."/>
            <person name="Salamov A."/>
            <person name="Lindquist E."/>
            <person name="Shapiro H."/>
            <person name="Lucas S."/>
            <person name="Grigoriev I.V."/>
            <person name="Cande W.Z."/>
            <person name="Fulton C."/>
            <person name="Rokhsar D.S."/>
            <person name="Dawson S.C."/>
        </authorList>
    </citation>
    <scope>NUCLEOTIDE SEQUENCE [LARGE SCALE GENOMIC DNA]</scope>
    <source>
        <strain evidence="4 5">NEG-M</strain>
    </source>
</reference>
<feature type="region of interest" description="Disordered" evidence="1">
    <location>
        <begin position="478"/>
        <end position="508"/>
    </location>
</feature>
<dbReference type="OrthoDB" id="3196451at2759"/>
<evidence type="ECO:0000256" key="1">
    <source>
        <dbReference type="SAM" id="MobiDB-lite"/>
    </source>
</evidence>
<dbReference type="Pfam" id="PF00620">
    <property type="entry name" value="RhoGAP"/>
    <property type="match status" value="1"/>
</dbReference>